<gene>
    <name evidence="6" type="ORF">DX116_13050</name>
</gene>
<reference evidence="6 7" key="1">
    <citation type="submission" date="2018-08" db="EMBL/GenBank/DDBJ databases">
        <title>Aeromicrobium sp. M2KJ-4, whole genome shotgun sequence.</title>
        <authorList>
            <person name="Tuo L."/>
        </authorList>
    </citation>
    <scope>NUCLEOTIDE SEQUENCE [LARGE SCALE GENOMIC DNA]</scope>
    <source>
        <strain evidence="6 7">M2KJ-4</strain>
    </source>
</reference>
<dbReference type="Pfam" id="PF08241">
    <property type="entry name" value="Methyltransf_11"/>
    <property type="match status" value="1"/>
</dbReference>
<feature type="compositionally biased region" description="Polar residues" evidence="4">
    <location>
        <begin position="35"/>
        <end position="45"/>
    </location>
</feature>
<evidence type="ECO:0000256" key="1">
    <source>
        <dbReference type="ARBA" id="ARBA00008361"/>
    </source>
</evidence>
<protein>
    <submittedName>
        <fullName evidence="6">Class I SAM-dependent methyltransferase</fullName>
    </submittedName>
</protein>
<proteinExistence type="inferred from homology"/>
<dbReference type="Gene3D" id="3.40.50.150">
    <property type="entry name" value="Vaccinia Virus protein VP39"/>
    <property type="match status" value="1"/>
</dbReference>
<keyword evidence="3 6" id="KW-0808">Transferase</keyword>
<dbReference type="InterPro" id="IPR013216">
    <property type="entry name" value="Methyltransf_11"/>
</dbReference>
<dbReference type="GO" id="GO:0008757">
    <property type="term" value="F:S-adenosylmethionine-dependent methyltransferase activity"/>
    <property type="evidence" value="ECO:0007669"/>
    <property type="project" value="InterPro"/>
</dbReference>
<evidence type="ECO:0000313" key="7">
    <source>
        <dbReference type="Proteomes" id="UP000265581"/>
    </source>
</evidence>
<organism evidence="6 7">
    <name type="scientific">Aeromicrobium endophyticum</name>
    <dbReference type="NCBI Taxonomy" id="2292704"/>
    <lineage>
        <taxon>Bacteria</taxon>
        <taxon>Bacillati</taxon>
        <taxon>Actinomycetota</taxon>
        <taxon>Actinomycetes</taxon>
        <taxon>Propionibacteriales</taxon>
        <taxon>Nocardioidaceae</taxon>
        <taxon>Aeromicrobium</taxon>
    </lineage>
</organism>
<dbReference type="InterPro" id="IPR029063">
    <property type="entry name" value="SAM-dependent_MTases_sf"/>
</dbReference>
<dbReference type="PANTHER" id="PTHR44942">
    <property type="entry name" value="METHYLTRANSF_11 DOMAIN-CONTAINING PROTEIN"/>
    <property type="match status" value="1"/>
</dbReference>
<dbReference type="PANTHER" id="PTHR44942:SF4">
    <property type="entry name" value="METHYLTRANSFERASE TYPE 11 DOMAIN-CONTAINING PROTEIN"/>
    <property type="match status" value="1"/>
</dbReference>
<feature type="region of interest" description="Disordered" evidence="4">
    <location>
        <begin position="30"/>
        <end position="75"/>
    </location>
</feature>
<evidence type="ECO:0000256" key="2">
    <source>
        <dbReference type="ARBA" id="ARBA00022603"/>
    </source>
</evidence>
<name>A0A371P3X2_9ACTN</name>
<evidence type="ECO:0000256" key="3">
    <source>
        <dbReference type="ARBA" id="ARBA00022679"/>
    </source>
</evidence>
<comment type="similarity">
    <text evidence="1">Belongs to the methyltransferase superfamily.</text>
</comment>
<evidence type="ECO:0000313" key="6">
    <source>
        <dbReference type="EMBL" id="REK70096.1"/>
    </source>
</evidence>
<keyword evidence="2 6" id="KW-0489">Methyltransferase</keyword>
<dbReference type="GO" id="GO:0032259">
    <property type="term" value="P:methylation"/>
    <property type="evidence" value="ECO:0007669"/>
    <property type="project" value="UniProtKB-KW"/>
</dbReference>
<dbReference type="Proteomes" id="UP000265581">
    <property type="component" value="Unassembled WGS sequence"/>
</dbReference>
<dbReference type="InterPro" id="IPR051052">
    <property type="entry name" value="Diverse_substrate_MTase"/>
</dbReference>
<dbReference type="EMBL" id="QUBR01000002">
    <property type="protein sequence ID" value="REK70096.1"/>
    <property type="molecule type" value="Genomic_DNA"/>
</dbReference>
<sequence length="336" mass="35422">MSHLSPGAVTWRRASRLPAHGAGCDGLAQEVGRSLSGSSPATSAGPQRRRWPPSGVCAPRPGSVGTRSPQGQGSTVQVAGLLPRRWHDEGMSTSDDRALSFGAAAEAYDRARPSYPDEVVDWLLDGVDGPVADVGAGTGKLTSSLAARHGDVVAVEPDAQMREILQATVPGADARDGTAEHLPLGAGSTSLLTMAQAWHWVDVPRASAEAARVLARPGRLGLVWNYRSPADPWVSRLSAALGGADSAGQMDGIRDDGPAVAAPFSSCDRIVVAWNHLIDVDSLVTLAASRSYVIVRPEHEREQVLGAVRALGQERADVDGSVRLPYETYAFRYDVT</sequence>
<feature type="domain" description="Methyltransferase type 11" evidence="5">
    <location>
        <begin position="133"/>
        <end position="220"/>
    </location>
</feature>
<comment type="caution">
    <text evidence="6">The sequence shown here is derived from an EMBL/GenBank/DDBJ whole genome shotgun (WGS) entry which is preliminary data.</text>
</comment>
<accession>A0A371P3X2</accession>
<evidence type="ECO:0000256" key="4">
    <source>
        <dbReference type="SAM" id="MobiDB-lite"/>
    </source>
</evidence>
<dbReference type="CDD" id="cd02440">
    <property type="entry name" value="AdoMet_MTases"/>
    <property type="match status" value="1"/>
</dbReference>
<dbReference type="AlphaFoldDB" id="A0A371P3X2"/>
<feature type="compositionally biased region" description="Polar residues" evidence="4">
    <location>
        <begin position="65"/>
        <end position="75"/>
    </location>
</feature>
<keyword evidence="7" id="KW-1185">Reference proteome</keyword>
<evidence type="ECO:0000259" key="5">
    <source>
        <dbReference type="Pfam" id="PF08241"/>
    </source>
</evidence>
<dbReference type="SUPFAM" id="SSF53335">
    <property type="entry name" value="S-adenosyl-L-methionine-dependent methyltransferases"/>
    <property type="match status" value="1"/>
</dbReference>